<dbReference type="EMBL" id="MCFC01000021">
    <property type="protein sequence ID" value="ORY30187.1"/>
    <property type="molecule type" value="Genomic_DNA"/>
</dbReference>
<protein>
    <submittedName>
        <fullName evidence="8">Aldo/keto reductase</fullName>
    </submittedName>
</protein>
<dbReference type="PIRSF" id="PIRSF000097">
    <property type="entry name" value="AKR"/>
    <property type="match status" value="1"/>
</dbReference>
<proteinExistence type="inferred from homology"/>
<keyword evidence="3" id="KW-0560">Oxidoreductase</keyword>
<evidence type="ECO:0000313" key="9">
    <source>
        <dbReference type="Proteomes" id="UP000193986"/>
    </source>
</evidence>
<dbReference type="STRING" id="71784.A0A1Y2B6T8"/>
<keyword evidence="2" id="KW-0521">NADP</keyword>
<evidence type="ECO:0000313" key="8">
    <source>
        <dbReference type="EMBL" id="ORY30187.1"/>
    </source>
</evidence>
<dbReference type="PANTHER" id="PTHR43827:SF3">
    <property type="entry name" value="NADP-DEPENDENT OXIDOREDUCTASE DOMAIN-CONTAINING PROTEIN"/>
    <property type="match status" value="1"/>
</dbReference>
<organism evidence="8 9">
    <name type="scientific">Naematelia encephala</name>
    <dbReference type="NCBI Taxonomy" id="71784"/>
    <lineage>
        <taxon>Eukaryota</taxon>
        <taxon>Fungi</taxon>
        <taxon>Dikarya</taxon>
        <taxon>Basidiomycota</taxon>
        <taxon>Agaricomycotina</taxon>
        <taxon>Tremellomycetes</taxon>
        <taxon>Tremellales</taxon>
        <taxon>Naemateliaceae</taxon>
        <taxon>Naematelia</taxon>
    </lineage>
</organism>
<sequence>MRIPQVLLALLSASSQMTIKPTPYPNHQLFKLNDGNSFPSPAFGCGSALFGKEATDSVLLAIENGYLHIDNSRIYGNEKSVGAALSQTEVDRRKLYITSKYDGINGASVEEEFNQTISELGVDYLDLYLIHFPGAADKGGGIEKVWRSFEKLKREGKAKSIGVSNYDHDQLEELLALAEIKPAVNQIRYHAYNALESASTLAISQENGILTEAYSSLTPITKTPGGPADAIGASIAEELSERYGKEVTVGQTILDWLRSTGVAAVT</sequence>
<comment type="similarity">
    <text evidence="1">Belongs to the aldo/keto reductase family.</text>
</comment>
<feature type="binding site" evidence="5">
    <location>
        <position position="131"/>
    </location>
    <ligand>
        <name>substrate</name>
    </ligand>
</feature>
<dbReference type="SUPFAM" id="SSF51430">
    <property type="entry name" value="NAD(P)-linked oxidoreductase"/>
    <property type="match status" value="1"/>
</dbReference>
<reference evidence="8 9" key="1">
    <citation type="submission" date="2016-07" db="EMBL/GenBank/DDBJ databases">
        <title>Pervasive Adenine N6-methylation of Active Genes in Fungi.</title>
        <authorList>
            <consortium name="DOE Joint Genome Institute"/>
            <person name="Mondo S.J."/>
            <person name="Dannebaum R.O."/>
            <person name="Kuo R.C."/>
            <person name="Labutti K."/>
            <person name="Haridas S."/>
            <person name="Kuo A."/>
            <person name="Salamov A."/>
            <person name="Ahrendt S.R."/>
            <person name="Lipzen A."/>
            <person name="Sullivan W."/>
            <person name="Andreopoulos W.B."/>
            <person name="Clum A."/>
            <person name="Lindquist E."/>
            <person name="Daum C."/>
            <person name="Ramamoorthy G.K."/>
            <person name="Gryganskyi A."/>
            <person name="Culley D."/>
            <person name="Magnuson J.K."/>
            <person name="James T.Y."/>
            <person name="O'Malley M.A."/>
            <person name="Stajich J.E."/>
            <person name="Spatafora J.W."/>
            <person name="Visel A."/>
            <person name="Grigoriev I.V."/>
        </authorList>
    </citation>
    <scope>NUCLEOTIDE SEQUENCE [LARGE SCALE GENOMIC DNA]</scope>
    <source>
        <strain evidence="8 9">68-887.2</strain>
    </source>
</reference>
<dbReference type="InterPro" id="IPR018170">
    <property type="entry name" value="Aldo/ket_reductase_CS"/>
</dbReference>
<name>A0A1Y2B6T8_9TREE</name>
<dbReference type="GO" id="GO:0016616">
    <property type="term" value="F:oxidoreductase activity, acting on the CH-OH group of donors, NAD or NADP as acceptor"/>
    <property type="evidence" value="ECO:0007669"/>
    <property type="project" value="UniProtKB-ARBA"/>
</dbReference>
<evidence type="ECO:0000256" key="2">
    <source>
        <dbReference type="ARBA" id="ARBA00022857"/>
    </source>
</evidence>
<dbReference type="AlphaFoldDB" id="A0A1Y2B6T8"/>
<dbReference type="PROSITE" id="PS00062">
    <property type="entry name" value="ALDOKETO_REDUCTASE_2"/>
    <property type="match status" value="1"/>
</dbReference>
<evidence type="ECO:0000256" key="4">
    <source>
        <dbReference type="PIRSR" id="PIRSR000097-1"/>
    </source>
</evidence>
<dbReference type="Pfam" id="PF00248">
    <property type="entry name" value="Aldo_ket_red"/>
    <property type="match status" value="1"/>
</dbReference>
<evidence type="ECO:0000256" key="3">
    <source>
        <dbReference type="ARBA" id="ARBA00023002"/>
    </source>
</evidence>
<dbReference type="InterPro" id="IPR020471">
    <property type="entry name" value="AKR"/>
</dbReference>
<accession>A0A1Y2B6T8</accession>
<comment type="caution">
    <text evidence="8">The sequence shown here is derived from an EMBL/GenBank/DDBJ whole genome shotgun (WGS) entry which is preliminary data.</text>
</comment>
<dbReference type="OrthoDB" id="416253at2759"/>
<dbReference type="InParanoid" id="A0A1Y2B6T8"/>
<evidence type="ECO:0000256" key="6">
    <source>
        <dbReference type="PIRSR" id="PIRSR000097-3"/>
    </source>
</evidence>
<evidence type="ECO:0000256" key="1">
    <source>
        <dbReference type="ARBA" id="ARBA00007905"/>
    </source>
</evidence>
<dbReference type="Gene3D" id="3.20.20.100">
    <property type="entry name" value="NADP-dependent oxidoreductase domain"/>
    <property type="match status" value="1"/>
</dbReference>
<dbReference type="InterPro" id="IPR036812">
    <property type="entry name" value="NAD(P)_OxRdtase_dom_sf"/>
</dbReference>
<feature type="active site" description="Proton donor" evidence="4">
    <location>
        <position position="75"/>
    </location>
</feature>
<dbReference type="PRINTS" id="PR00069">
    <property type="entry name" value="ALDKETRDTASE"/>
</dbReference>
<dbReference type="Proteomes" id="UP000193986">
    <property type="component" value="Unassembled WGS sequence"/>
</dbReference>
<feature type="domain" description="NADP-dependent oxidoreductase" evidence="7">
    <location>
        <begin position="53"/>
        <end position="217"/>
    </location>
</feature>
<evidence type="ECO:0000259" key="7">
    <source>
        <dbReference type="Pfam" id="PF00248"/>
    </source>
</evidence>
<dbReference type="InterPro" id="IPR023210">
    <property type="entry name" value="NADP_OxRdtase_dom"/>
</dbReference>
<keyword evidence="9" id="KW-1185">Reference proteome</keyword>
<gene>
    <name evidence="8" type="ORF">BCR39DRAFT_153142</name>
</gene>
<evidence type="ECO:0000256" key="5">
    <source>
        <dbReference type="PIRSR" id="PIRSR000097-2"/>
    </source>
</evidence>
<feature type="site" description="Lowers pKa of active site Tyr" evidence="6">
    <location>
        <position position="100"/>
    </location>
</feature>
<dbReference type="PANTHER" id="PTHR43827">
    <property type="entry name" value="2,5-DIKETO-D-GLUCONIC ACID REDUCTASE"/>
    <property type="match status" value="1"/>
</dbReference>